<dbReference type="Proteomes" id="UP000030762">
    <property type="component" value="Unassembled WGS sequence"/>
</dbReference>
<dbReference type="GO" id="GO:0005634">
    <property type="term" value="C:nucleus"/>
    <property type="evidence" value="ECO:0007669"/>
    <property type="project" value="TreeGrafter"/>
</dbReference>
<dbReference type="STRING" id="1156394.T0QKH3"/>
<dbReference type="GO" id="GO:0030178">
    <property type="term" value="P:negative regulation of Wnt signaling pathway"/>
    <property type="evidence" value="ECO:0007669"/>
    <property type="project" value="TreeGrafter"/>
</dbReference>
<dbReference type="InterPro" id="IPR036249">
    <property type="entry name" value="Thioredoxin-like_sf"/>
</dbReference>
<protein>
    <recommendedName>
        <fullName evidence="1">Thioredoxin domain-containing protein</fullName>
    </recommendedName>
</protein>
<evidence type="ECO:0000313" key="3">
    <source>
        <dbReference type="Proteomes" id="UP000030762"/>
    </source>
</evidence>
<dbReference type="VEuPathDB" id="FungiDB:SDRG_08068"/>
<dbReference type="GO" id="GO:0004791">
    <property type="term" value="F:thioredoxin-disulfide reductase (NADPH) activity"/>
    <property type="evidence" value="ECO:0007669"/>
    <property type="project" value="TreeGrafter"/>
</dbReference>
<sequence>MTGFWNYLFDDDLDLGPFVDAAGRPATLADLNKIVLVLFSAYWCPPCRAFTPSVLQFLQAHPSEVSVIYFGRDHNAKMQRFYNRHKPYYRFEWREANAAAFQAIKAAYPSIQGIPTAFAVERDSGMVFSERARIGVLLQPDTILSLWRAGDDISEADEEAYWLRDEPVADEVETVDVISHLPLETLVTANGDHIAYDDLHAFVLLYFSASWAASDELTRSIDDFAIANADDVSVVYFSLDDEPSSDEPIKDTSFHRFTHSSNLAETADAIDKALSAHDAYNTLGAPRLLVIEKASRTIVATNHYGLVIKPDDVVSAWKAGDAGVTEDEVDAYFEQR</sequence>
<evidence type="ECO:0000259" key="1">
    <source>
        <dbReference type="PROSITE" id="PS51352"/>
    </source>
</evidence>
<dbReference type="GO" id="GO:0031397">
    <property type="term" value="P:negative regulation of protein ubiquitination"/>
    <property type="evidence" value="ECO:0007669"/>
    <property type="project" value="TreeGrafter"/>
</dbReference>
<feature type="domain" description="Thioredoxin" evidence="1">
    <location>
        <begin position="7"/>
        <end position="174"/>
    </location>
</feature>
<reference evidence="2 3" key="1">
    <citation type="submission" date="2012-04" db="EMBL/GenBank/DDBJ databases">
        <title>The Genome Sequence of Saprolegnia declina VS20.</title>
        <authorList>
            <consortium name="The Broad Institute Genome Sequencing Platform"/>
            <person name="Russ C."/>
            <person name="Nusbaum C."/>
            <person name="Tyler B."/>
            <person name="van West P."/>
            <person name="Dieguez-Uribeondo J."/>
            <person name="de Bruijn I."/>
            <person name="Tripathy S."/>
            <person name="Jiang R."/>
            <person name="Young S.K."/>
            <person name="Zeng Q."/>
            <person name="Gargeya S."/>
            <person name="Fitzgerald M."/>
            <person name="Haas B."/>
            <person name="Abouelleil A."/>
            <person name="Alvarado L."/>
            <person name="Arachchi H.M."/>
            <person name="Berlin A."/>
            <person name="Chapman S.B."/>
            <person name="Goldberg J."/>
            <person name="Griggs A."/>
            <person name="Gujja S."/>
            <person name="Hansen M."/>
            <person name="Howarth C."/>
            <person name="Imamovic A."/>
            <person name="Larimer J."/>
            <person name="McCowen C."/>
            <person name="Montmayeur A."/>
            <person name="Murphy C."/>
            <person name="Neiman D."/>
            <person name="Pearson M."/>
            <person name="Priest M."/>
            <person name="Roberts A."/>
            <person name="Saif S."/>
            <person name="Shea T."/>
            <person name="Sisk P."/>
            <person name="Sykes S."/>
            <person name="Wortman J."/>
            <person name="Nusbaum C."/>
            <person name="Birren B."/>
        </authorList>
    </citation>
    <scope>NUCLEOTIDE SEQUENCE [LARGE SCALE GENOMIC DNA]</scope>
    <source>
        <strain evidence="2 3">VS20</strain>
    </source>
</reference>
<dbReference type="InterPro" id="IPR017937">
    <property type="entry name" value="Thioredoxin_CS"/>
</dbReference>
<evidence type="ECO:0000313" key="2">
    <source>
        <dbReference type="EMBL" id="EQC34295.1"/>
    </source>
</evidence>
<keyword evidence="3" id="KW-1185">Reference proteome</keyword>
<dbReference type="EMBL" id="JH767155">
    <property type="protein sequence ID" value="EQC34295.1"/>
    <property type="molecule type" value="Genomic_DNA"/>
</dbReference>
<dbReference type="GeneID" id="19948795"/>
<dbReference type="PROSITE" id="PS51352">
    <property type="entry name" value="THIOREDOXIN_2"/>
    <property type="match status" value="1"/>
</dbReference>
<dbReference type="InterPro" id="IPR012336">
    <property type="entry name" value="Thioredoxin-like_fold"/>
</dbReference>
<dbReference type="eggNOG" id="ENOG502T1NE">
    <property type="taxonomic scope" value="Eukaryota"/>
</dbReference>
<dbReference type="Gene3D" id="3.40.30.10">
    <property type="entry name" value="Glutaredoxin"/>
    <property type="match status" value="2"/>
</dbReference>
<dbReference type="OrthoDB" id="9440957at2759"/>
<dbReference type="Pfam" id="PF13905">
    <property type="entry name" value="Thioredoxin_8"/>
    <property type="match status" value="1"/>
</dbReference>
<organism evidence="2 3">
    <name type="scientific">Saprolegnia diclina (strain VS20)</name>
    <dbReference type="NCBI Taxonomy" id="1156394"/>
    <lineage>
        <taxon>Eukaryota</taxon>
        <taxon>Sar</taxon>
        <taxon>Stramenopiles</taxon>
        <taxon>Oomycota</taxon>
        <taxon>Saprolegniomycetes</taxon>
        <taxon>Saprolegniales</taxon>
        <taxon>Saprolegniaceae</taxon>
        <taxon>Saprolegnia</taxon>
    </lineage>
</organism>
<dbReference type="InterPro" id="IPR013766">
    <property type="entry name" value="Thioredoxin_domain"/>
</dbReference>
<dbReference type="AlphaFoldDB" id="T0QKH3"/>
<dbReference type="PANTHER" id="PTHR46472:SF1">
    <property type="entry name" value="NUCLEOREDOXIN"/>
    <property type="match status" value="1"/>
</dbReference>
<dbReference type="PANTHER" id="PTHR46472">
    <property type="entry name" value="NUCLEOREDOXIN"/>
    <property type="match status" value="1"/>
</dbReference>
<dbReference type="OMA" id="WCETNSA"/>
<proteinExistence type="predicted"/>
<accession>T0QKH3</accession>
<name>T0QKH3_SAPDV</name>
<dbReference type="InParanoid" id="T0QKH3"/>
<dbReference type="SUPFAM" id="SSF52833">
    <property type="entry name" value="Thioredoxin-like"/>
    <property type="match status" value="1"/>
</dbReference>
<dbReference type="PROSITE" id="PS00194">
    <property type="entry name" value="THIOREDOXIN_1"/>
    <property type="match status" value="1"/>
</dbReference>
<dbReference type="RefSeq" id="XP_008612157.1">
    <property type="nucleotide sequence ID" value="XM_008613935.1"/>
</dbReference>
<gene>
    <name evidence="2" type="ORF">SDRG_08068</name>
</gene>